<organism evidence="1 2">
    <name type="scientific">Dawidia cretensis</name>
    <dbReference type="NCBI Taxonomy" id="2782350"/>
    <lineage>
        <taxon>Bacteria</taxon>
        <taxon>Pseudomonadati</taxon>
        <taxon>Bacteroidota</taxon>
        <taxon>Cytophagia</taxon>
        <taxon>Cytophagales</taxon>
        <taxon>Chryseotaleaceae</taxon>
        <taxon>Dawidia</taxon>
    </lineage>
</organism>
<accession>A0AAP2E337</accession>
<keyword evidence="2" id="KW-1185">Reference proteome</keyword>
<reference evidence="1 2" key="1">
    <citation type="submission" date="2021-05" db="EMBL/GenBank/DDBJ databases">
        <title>A Polyphasic approach of four new species of the genus Ohtaekwangia: Ohtaekwangia histidinii sp. nov., Ohtaekwangia cretensis sp. nov., Ohtaekwangia indiensis sp. nov., Ohtaekwangia reichenbachii sp. nov. from diverse environment.</title>
        <authorList>
            <person name="Octaviana S."/>
        </authorList>
    </citation>
    <scope>NUCLEOTIDE SEQUENCE [LARGE SCALE GENOMIC DNA]</scope>
    <source>
        <strain evidence="1 2">PWU5</strain>
    </source>
</reference>
<dbReference type="InterPro" id="IPR017938">
    <property type="entry name" value="Riboflavin_synthase-like_b-brl"/>
</dbReference>
<evidence type="ECO:0000313" key="1">
    <source>
        <dbReference type="EMBL" id="MBT1710722.1"/>
    </source>
</evidence>
<dbReference type="SUPFAM" id="SSF63380">
    <property type="entry name" value="Riboflavin synthase domain-like"/>
    <property type="match status" value="1"/>
</dbReference>
<proteinExistence type="predicted"/>
<dbReference type="EMBL" id="JAHESE010000025">
    <property type="protein sequence ID" value="MBT1710722.1"/>
    <property type="molecule type" value="Genomic_DNA"/>
</dbReference>
<protein>
    <submittedName>
        <fullName evidence="1">Siderophore-interacting protein</fullName>
    </submittedName>
</protein>
<sequence>MANGIKKAVFNLIEKALIDEGEVLEVRHWEPAAMVELVVYLPTVDMTKWKSIPRIKCKVGEFEYRDYSPATWNAGKHQCTVLIETGHKGFGSAWAQQLRVGDTIQFSPASTASLPSSDGHVLGLGDGSALGHFMTLKQMISPGRQPLDAFVYLNEVYTLPASLVAEHGGFNFMMRKDADAAELLLKAIQGKDLTRYSAVYVAGHIPMVQTVRKALKAVPGFRAKVFANGFWS</sequence>
<dbReference type="Proteomes" id="UP001319080">
    <property type="component" value="Unassembled WGS sequence"/>
</dbReference>
<gene>
    <name evidence="1" type="ORF">KK062_20950</name>
</gene>
<dbReference type="RefSeq" id="WP_254086297.1">
    <property type="nucleotide sequence ID" value="NZ_JAHESE010000025.1"/>
</dbReference>
<name>A0AAP2E337_9BACT</name>
<dbReference type="AlphaFoldDB" id="A0AAP2E337"/>
<evidence type="ECO:0000313" key="2">
    <source>
        <dbReference type="Proteomes" id="UP001319080"/>
    </source>
</evidence>
<comment type="caution">
    <text evidence="1">The sequence shown here is derived from an EMBL/GenBank/DDBJ whole genome shotgun (WGS) entry which is preliminary data.</text>
</comment>